<feature type="transmembrane region" description="Helical" evidence="1">
    <location>
        <begin position="80"/>
        <end position="97"/>
    </location>
</feature>
<dbReference type="Pfam" id="PF07331">
    <property type="entry name" value="TctB"/>
    <property type="match status" value="1"/>
</dbReference>
<geneLocation type="plasmid" evidence="3 4">
    <name>unnamed1</name>
</geneLocation>
<dbReference type="AlphaFoldDB" id="A0A5B8IY27"/>
<evidence type="ECO:0000259" key="2">
    <source>
        <dbReference type="Pfam" id="PF07331"/>
    </source>
</evidence>
<keyword evidence="1" id="KW-1133">Transmembrane helix</keyword>
<protein>
    <submittedName>
        <fullName evidence="3">Tripartite tricarboxylate transporter TctB family protein</fullName>
    </submittedName>
</protein>
<evidence type="ECO:0000256" key="1">
    <source>
        <dbReference type="SAM" id="Phobius"/>
    </source>
</evidence>
<keyword evidence="4" id="KW-1185">Reference proteome</keyword>
<evidence type="ECO:0000313" key="4">
    <source>
        <dbReference type="Proteomes" id="UP000318483"/>
    </source>
</evidence>
<name>A0A5B8IY27_9RHOB</name>
<dbReference type="InterPro" id="IPR009936">
    <property type="entry name" value="DUF1468"/>
</dbReference>
<gene>
    <name evidence="3" type="ORF">FPZ52_13235</name>
</gene>
<keyword evidence="1" id="KW-0472">Membrane</keyword>
<sequence length="157" mass="16808">MRIDNRLFGIAIVLLGAAVIYEARHLPKVPGSTFGPGLMPTIIGICFSGLGIKIALSAFMKPADGMPLVDFSAWNNQGRGIIAAIWTLMGALLSILFLQPIGFPLLAVIYVFPLMLLMKARPVPAAIVAATTVLGLHYVFTNILFVPLPSGLLPLPW</sequence>
<dbReference type="EMBL" id="CP042262">
    <property type="protein sequence ID" value="QDY70644.1"/>
    <property type="molecule type" value="Genomic_DNA"/>
</dbReference>
<keyword evidence="3" id="KW-0614">Plasmid</keyword>
<dbReference type="RefSeq" id="WP_146366060.1">
    <property type="nucleotide sequence ID" value="NZ_CP042262.1"/>
</dbReference>
<dbReference type="KEGG" id="lit:FPZ52_13235"/>
<feature type="transmembrane region" description="Helical" evidence="1">
    <location>
        <begin position="127"/>
        <end position="148"/>
    </location>
</feature>
<keyword evidence="1" id="KW-0812">Transmembrane</keyword>
<accession>A0A5B8IY27</accession>
<feature type="transmembrane region" description="Helical" evidence="1">
    <location>
        <begin position="7"/>
        <end position="26"/>
    </location>
</feature>
<dbReference type="OrthoDB" id="8907787at2"/>
<organism evidence="3 4">
    <name type="scientific">Qingshengfaniella alkalisoli</name>
    <dbReference type="NCBI Taxonomy" id="2599296"/>
    <lineage>
        <taxon>Bacteria</taxon>
        <taxon>Pseudomonadati</taxon>
        <taxon>Pseudomonadota</taxon>
        <taxon>Alphaproteobacteria</taxon>
        <taxon>Rhodobacterales</taxon>
        <taxon>Paracoccaceae</taxon>
        <taxon>Qingshengfaniella</taxon>
    </lineage>
</organism>
<dbReference type="Proteomes" id="UP000318483">
    <property type="component" value="Plasmid unnamed1"/>
</dbReference>
<feature type="transmembrane region" description="Helical" evidence="1">
    <location>
        <begin position="103"/>
        <end position="120"/>
    </location>
</feature>
<feature type="domain" description="DUF1468" evidence="2">
    <location>
        <begin position="7"/>
        <end position="149"/>
    </location>
</feature>
<evidence type="ECO:0000313" key="3">
    <source>
        <dbReference type="EMBL" id="QDY70644.1"/>
    </source>
</evidence>
<feature type="transmembrane region" description="Helical" evidence="1">
    <location>
        <begin position="38"/>
        <end position="59"/>
    </location>
</feature>
<proteinExistence type="predicted"/>
<reference evidence="3 4" key="1">
    <citation type="submission" date="2019-07" db="EMBL/GenBank/DDBJ databases">
        <title>Litoreibacter alkalisoli sp. nov., isolated from saline-alkaline soil.</title>
        <authorList>
            <person name="Wang S."/>
            <person name="Xu L."/>
            <person name="Xing Y.-T."/>
            <person name="Sun J.-Q."/>
        </authorList>
    </citation>
    <scope>NUCLEOTIDE SEQUENCE [LARGE SCALE GENOMIC DNA]</scope>
    <source>
        <strain evidence="3 4">LN3S51</strain>
        <plasmid evidence="3 4">unnamed1</plasmid>
    </source>
</reference>